<evidence type="ECO:0000313" key="2">
    <source>
        <dbReference type="EMBL" id="OCF59081.1"/>
    </source>
</evidence>
<proteinExistence type="predicted"/>
<evidence type="ECO:0000313" key="3">
    <source>
        <dbReference type="Proteomes" id="UP000092583"/>
    </source>
</evidence>
<gene>
    <name evidence="2" type="ORF">L486_03580</name>
</gene>
<keyword evidence="3" id="KW-1185">Reference proteome</keyword>
<dbReference type="AlphaFoldDB" id="A0A1B9IU67"/>
<dbReference type="EMBL" id="KI669461">
    <property type="protein sequence ID" value="OCF59081.1"/>
    <property type="molecule type" value="Genomic_DNA"/>
</dbReference>
<protein>
    <submittedName>
        <fullName evidence="2">Uncharacterized protein</fullName>
    </submittedName>
</protein>
<feature type="compositionally biased region" description="Basic and acidic residues" evidence="1">
    <location>
        <begin position="1"/>
        <end position="14"/>
    </location>
</feature>
<feature type="compositionally biased region" description="Basic and acidic residues" evidence="1">
    <location>
        <begin position="24"/>
        <end position="37"/>
    </location>
</feature>
<sequence length="239" mass="27207">MYGTAESHRAHGEAESDDEDDFDYERYQTSKLADSRRANSFGGPEIHSNHGSDLRRTVLKNADRRFSVTDHHFSSERGHQMGCPPSTSPPSSEQSATDLQGSHDNHSSEVTDPPDYQFPTSSGSDGTPIAQGTLIPIAGKTYKPRLTHRINTHTLPTWVCHKIGTESHFRAVKEAIYRAKIEALRPDPEHVKAVENSYKYDYRKATGYDLKYATRERKQTEFDKVEEQFYRRYPEAADR</sequence>
<reference evidence="2 3" key="1">
    <citation type="submission" date="2013-07" db="EMBL/GenBank/DDBJ databases">
        <title>The Genome Sequence of Kwoniella mangroviensis CBS10435.</title>
        <authorList>
            <consortium name="The Broad Institute Genome Sequencing Platform"/>
            <person name="Cuomo C."/>
            <person name="Litvintseva A."/>
            <person name="Chen Y."/>
            <person name="Heitman J."/>
            <person name="Sun S."/>
            <person name="Springer D."/>
            <person name="Dromer F."/>
            <person name="Young S.K."/>
            <person name="Zeng Q."/>
            <person name="Gargeya S."/>
            <person name="Fitzgerald M."/>
            <person name="Abouelleil A."/>
            <person name="Alvarado L."/>
            <person name="Berlin A.M."/>
            <person name="Chapman S.B."/>
            <person name="Dewar J."/>
            <person name="Goldberg J."/>
            <person name="Griggs A."/>
            <person name="Gujja S."/>
            <person name="Hansen M."/>
            <person name="Howarth C."/>
            <person name="Imamovic A."/>
            <person name="Larimer J."/>
            <person name="McCowan C."/>
            <person name="Murphy C."/>
            <person name="Pearson M."/>
            <person name="Priest M."/>
            <person name="Roberts A."/>
            <person name="Saif S."/>
            <person name="Shea T."/>
            <person name="Sykes S."/>
            <person name="Wortman J."/>
            <person name="Nusbaum C."/>
            <person name="Birren B."/>
        </authorList>
    </citation>
    <scope>NUCLEOTIDE SEQUENCE [LARGE SCALE GENOMIC DNA]</scope>
    <source>
        <strain evidence="2 3">CBS 10435</strain>
    </source>
</reference>
<feature type="region of interest" description="Disordered" evidence="1">
    <location>
        <begin position="71"/>
        <end position="132"/>
    </location>
</feature>
<dbReference type="Proteomes" id="UP000092583">
    <property type="component" value="Unassembled WGS sequence"/>
</dbReference>
<feature type="region of interest" description="Disordered" evidence="1">
    <location>
        <begin position="1"/>
        <end position="55"/>
    </location>
</feature>
<reference evidence="3" key="2">
    <citation type="submission" date="2013-12" db="EMBL/GenBank/DDBJ databases">
        <title>Evolution of pathogenesis and genome organization in the Tremellales.</title>
        <authorList>
            <person name="Cuomo C."/>
            <person name="Litvintseva A."/>
            <person name="Heitman J."/>
            <person name="Chen Y."/>
            <person name="Sun S."/>
            <person name="Springer D."/>
            <person name="Dromer F."/>
            <person name="Young S."/>
            <person name="Zeng Q."/>
            <person name="Chapman S."/>
            <person name="Gujja S."/>
            <person name="Saif S."/>
            <person name="Birren B."/>
        </authorList>
    </citation>
    <scope>NUCLEOTIDE SEQUENCE [LARGE SCALE GENOMIC DNA]</scope>
    <source>
        <strain evidence="3">CBS 10435</strain>
    </source>
</reference>
<name>A0A1B9IU67_9TREE</name>
<organism evidence="2 3">
    <name type="scientific">Kwoniella mangroviensis CBS 10435</name>
    <dbReference type="NCBI Taxonomy" id="1331196"/>
    <lineage>
        <taxon>Eukaryota</taxon>
        <taxon>Fungi</taxon>
        <taxon>Dikarya</taxon>
        <taxon>Basidiomycota</taxon>
        <taxon>Agaricomycotina</taxon>
        <taxon>Tremellomycetes</taxon>
        <taxon>Tremellales</taxon>
        <taxon>Cryptococcaceae</taxon>
        <taxon>Kwoniella</taxon>
    </lineage>
</organism>
<accession>A0A1B9IU67</accession>
<evidence type="ECO:0000256" key="1">
    <source>
        <dbReference type="SAM" id="MobiDB-lite"/>
    </source>
</evidence>